<dbReference type="PANTHER" id="PTHR12709:SF4">
    <property type="entry name" value="DNA-DIRECTED RNA POLYMERASE II SUBUNIT RPB7"/>
    <property type="match status" value="1"/>
</dbReference>
<dbReference type="SUPFAM" id="SSF88798">
    <property type="entry name" value="N-terminal, heterodimerisation domain of RBP7 (RpoE)"/>
    <property type="match status" value="1"/>
</dbReference>
<evidence type="ECO:0000256" key="6">
    <source>
        <dbReference type="SAM" id="MobiDB-lite"/>
    </source>
</evidence>
<dbReference type="GO" id="GO:0006367">
    <property type="term" value="P:transcription initiation at RNA polymerase II promoter"/>
    <property type="evidence" value="ECO:0007669"/>
    <property type="project" value="TreeGrafter"/>
</dbReference>
<dbReference type="Gene3D" id="2.40.50.140">
    <property type="entry name" value="Nucleic acid-binding proteins"/>
    <property type="match status" value="1"/>
</dbReference>
<dbReference type="InterPro" id="IPR036898">
    <property type="entry name" value="RNA_pol_Rpb7-like_N_sf"/>
</dbReference>
<evidence type="ECO:0000256" key="1">
    <source>
        <dbReference type="ARBA" id="ARBA00004123"/>
    </source>
</evidence>
<protein>
    <submittedName>
        <fullName evidence="9">DNA-directed RNA polymerase subunit E</fullName>
    </submittedName>
</protein>
<dbReference type="Gene3D" id="3.30.1490.120">
    <property type="entry name" value="RNA polymerase Rpb7-like, N-terminal domain"/>
    <property type="match status" value="1"/>
</dbReference>
<feature type="domain" description="RNA polymerase Rpb7-like N-terminal" evidence="8">
    <location>
        <begin position="8"/>
        <end position="64"/>
    </location>
</feature>
<accession>A0A0F7SLF4</accession>
<dbReference type="InterPro" id="IPR045113">
    <property type="entry name" value="Rpb7-like"/>
</dbReference>
<dbReference type="GO" id="GO:0060213">
    <property type="term" value="P:positive regulation of nuclear-transcribed mRNA poly(A) tail shortening"/>
    <property type="evidence" value="ECO:0007669"/>
    <property type="project" value="TreeGrafter"/>
</dbReference>
<comment type="similarity">
    <text evidence="2">Belongs to the eukaryotic RPB7/RPC8 RNA polymerase subunit family.</text>
</comment>
<dbReference type="FunFam" id="3.30.1490.120:FF:000001">
    <property type="entry name" value="DNA-directed RNA polymerase II subunit RPB7"/>
    <property type="match status" value="1"/>
</dbReference>
<evidence type="ECO:0000313" key="9">
    <source>
        <dbReference type="EMBL" id="CED82266.1"/>
    </source>
</evidence>
<name>A0A0F7SLF4_PHARH</name>
<keyword evidence="5" id="KW-0539">Nucleus</keyword>
<dbReference type="CDD" id="cd04329">
    <property type="entry name" value="RNAP_II_Rpb7_N"/>
    <property type="match status" value="1"/>
</dbReference>
<evidence type="ECO:0000256" key="2">
    <source>
        <dbReference type="ARBA" id="ARBA00009307"/>
    </source>
</evidence>
<dbReference type="GO" id="GO:0045948">
    <property type="term" value="P:positive regulation of translational initiation"/>
    <property type="evidence" value="ECO:0007669"/>
    <property type="project" value="TreeGrafter"/>
</dbReference>
<dbReference type="SUPFAM" id="SSF50249">
    <property type="entry name" value="Nucleic acid-binding proteins"/>
    <property type="match status" value="1"/>
</dbReference>
<dbReference type="GO" id="GO:0031369">
    <property type="term" value="F:translation initiation factor binding"/>
    <property type="evidence" value="ECO:0007669"/>
    <property type="project" value="TreeGrafter"/>
</dbReference>
<dbReference type="PANTHER" id="PTHR12709">
    <property type="entry name" value="DNA-DIRECTED RNA POLYMERASE II, III"/>
    <property type="match status" value="1"/>
</dbReference>
<dbReference type="Pfam" id="PF03876">
    <property type="entry name" value="SHS2_Rpb7-N"/>
    <property type="match status" value="1"/>
</dbReference>
<dbReference type="GO" id="GO:0005665">
    <property type="term" value="C:RNA polymerase II, core complex"/>
    <property type="evidence" value="ECO:0007669"/>
    <property type="project" value="TreeGrafter"/>
</dbReference>
<dbReference type="FunFam" id="2.40.50.140:FF:000043">
    <property type="entry name" value="DNA-directed RNA polymerase II subunit RPB7"/>
    <property type="match status" value="1"/>
</dbReference>
<reference evidence="9" key="1">
    <citation type="submission" date="2014-08" db="EMBL/GenBank/DDBJ databases">
        <authorList>
            <person name="Sharma Rahul"/>
            <person name="Thines Marco"/>
        </authorList>
    </citation>
    <scope>NUCLEOTIDE SEQUENCE</scope>
</reference>
<evidence type="ECO:0000256" key="5">
    <source>
        <dbReference type="ARBA" id="ARBA00023242"/>
    </source>
</evidence>
<dbReference type="AlphaFoldDB" id="A0A0F7SLF4"/>
<sequence>MFFVKELEETILLHPSYFGPQMTEYLKQKLHADVEGTCSGRIGYIISVLSILDIGSGKVIPGTGQAEFRTKYSAIVMKPFKGEVVDGIVETVSKMGIFLGHGPLSIFVSSHHLPPNMIFDPNSNPPAYSMAKTEDNDDTDENGSIKVEKGTKLRCKLIGTRVDATEIFAIGSIKDDYLGIV</sequence>
<dbReference type="EMBL" id="LN483124">
    <property type="protein sequence ID" value="CED82266.1"/>
    <property type="molecule type" value="Genomic_DNA"/>
</dbReference>
<organism evidence="9">
    <name type="scientific">Phaffia rhodozyma</name>
    <name type="common">Yeast</name>
    <name type="synonym">Xanthophyllomyces dendrorhous</name>
    <dbReference type="NCBI Taxonomy" id="264483"/>
    <lineage>
        <taxon>Eukaryota</taxon>
        <taxon>Fungi</taxon>
        <taxon>Dikarya</taxon>
        <taxon>Basidiomycota</taxon>
        <taxon>Agaricomycotina</taxon>
        <taxon>Tremellomycetes</taxon>
        <taxon>Cystofilobasidiales</taxon>
        <taxon>Mrakiaceae</taxon>
        <taxon>Phaffia</taxon>
    </lineage>
</organism>
<evidence type="ECO:0000256" key="4">
    <source>
        <dbReference type="ARBA" id="ARBA00023163"/>
    </source>
</evidence>
<dbReference type="InterPro" id="IPR005576">
    <property type="entry name" value="Rpb7-like_N"/>
</dbReference>
<dbReference type="Pfam" id="PF00575">
    <property type="entry name" value="S1"/>
    <property type="match status" value="1"/>
</dbReference>
<keyword evidence="3 9" id="KW-0240">DNA-directed RNA polymerase</keyword>
<feature type="region of interest" description="Disordered" evidence="6">
    <location>
        <begin position="124"/>
        <end position="143"/>
    </location>
</feature>
<evidence type="ECO:0000259" key="7">
    <source>
        <dbReference type="Pfam" id="PF00575"/>
    </source>
</evidence>
<comment type="subcellular location">
    <subcellularLocation>
        <location evidence="1">Nucleus</location>
    </subcellularLocation>
</comment>
<feature type="domain" description="S1 motif" evidence="7">
    <location>
        <begin position="78"/>
        <end position="167"/>
    </location>
</feature>
<evidence type="ECO:0000256" key="3">
    <source>
        <dbReference type="ARBA" id="ARBA00022478"/>
    </source>
</evidence>
<dbReference type="CDD" id="cd04462">
    <property type="entry name" value="S1_RNAPII_Rpb7"/>
    <property type="match status" value="1"/>
</dbReference>
<dbReference type="InterPro" id="IPR012340">
    <property type="entry name" value="NA-bd_OB-fold"/>
</dbReference>
<dbReference type="GO" id="GO:0003697">
    <property type="term" value="F:single-stranded DNA binding"/>
    <property type="evidence" value="ECO:0007669"/>
    <property type="project" value="TreeGrafter"/>
</dbReference>
<dbReference type="GO" id="GO:0000932">
    <property type="term" value="C:P-body"/>
    <property type="evidence" value="ECO:0007669"/>
    <property type="project" value="TreeGrafter"/>
</dbReference>
<proteinExistence type="inferred from homology"/>
<dbReference type="GO" id="GO:0003727">
    <property type="term" value="F:single-stranded RNA binding"/>
    <property type="evidence" value="ECO:0007669"/>
    <property type="project" value="TreeGrafter"/>
</dbReference>
<keyword evidence="4" id="KW-0804">Transcription</keyword>
<evidence type="ECO:0000259" key="8">
    <source>
        <dbReference type="Pfam" id="PF03876"/>
    </source>
</evidence>
<dbReference type="InterPro" id="IPR003029">
    <property type="entry name" value="S1_domain"/>
</dbReference>